<dbReference type="InterPro" id="IPR058525">
    <property type="entry name" value="DUF8212"/>
</dbReference>
<organism evidence="3 4">
    <name type="scientific">Polychaeton citri CBS 116435</name>
    <dbReference type="NCBI Taxonomy" id="1314669"/>
    <lineage>
        <taxon>Eukaryota</taxon>
        <taxon>Fungi</taxon>
        <taxon>Dikarya</taxon>
        <taxon>Ascomycota</taxon>
        <taxon>Pezizomycotina</taxon>
        <taxon>Dothideomycetes</taxon>
        <taxon>Dothideomycetidae</taxon>
        <taxon>Capnodiales</taxon>
        <taxon>Capnodiaceae</taxon>
        <taxon>Polychaeton</taxon>
    </lineage>
</organism>
<evidence type="ECO:0000259" key="2">
    <source>
        <dbReference type="Pfam" id="PF26640"/>
    </source>
</evidence>
<evidence type="ECO:0000259" key="1">
    <source>
        <dbReference type="Pfam" id="PF06985"/>
    </source>
</evidence>
<keyword evidence="4" id="KW-1185">Reference proteome</keyword>
<dbReference type="AlphaFoldDB" id="A0A9P4UTB4"/>
<gene>
    <name evidence="3" type="ORF">K431DRAFT_281987</name>
</gene>
<evidence type="ECO:0000313" key="3">
    <source>
        <dbReference type="EMBL" id="KAF2724558.1"/>
    </source>
</evidence>
<feature type="domain" description="DUF8212" evidence="2">
    <location>
        <begin position="259"/>
        <end position="284"/>
    </location>
</feature>
<protein>
    <submittedName>
        <fullName evidence="3">HET-domain-containing protein</fullName>
    </submittedName>
</protein>
<name>A0A9P4UTB4_9PEZI</name>
<dbReference type="EMBL" id="MU003771">
    <property type="protein sequence ID" value="KAF2724558.1"/>
    <property type="molecule type" value="Genomic_DNA"/>
</dbReference>
<dbReference type="PANTHER" id="PTHR10622:SF10">
    <property type="entry name" value="HET DOMAIN-CONTAINING PROTEIN"/>
    <property type="match status" value="1"/>
</dbReference>
<dbReference type="InterPro" id="IPR010730">
    <property type="entry name" value="HET"/>
</dbReference>
<comment type="caution">
    <text evidence="3">The sequence shown here is derived from an EMBL/GenBank/DDBJ whole genome shotgun (WGS) entry which is preliminary data.</text>
</comment>
<dbReference type="OrthoDB" id="20872at2759"/>
<reference evidence="3" key="1">
    <citation type="journal article" date="2020" name="Stud. Mycol.">
        <title>101 Dothideomycetes genomes: a test case for predicting lifestyles and emergence of pathogens.</title>
        <authorList>
            <person name="Haridas S."/>
            <person name="Albert R."/>
            <person name="Binder M."/>
            <person name="Bloem J."/>
            <person name="Labutti K."/>
            <person name="Salamov A."/>
            <person name="Andreopoulos B."/>
            <person name="Baker S."/>
            <person name="Barry K."/>
            <person name="Bills G."/>
            <person name="Bluhm B."/>
            <person name="Cannon C."/>
            <person name="Castanera R."/>
            <person name="Culley D."/>
            <person name="Daum C."/>
            <person name="Ezra D."/>
            <person name="Gonzalez J."/>
            <person name="Henrissat B."/>
            <person name="Kuo A."/>
            <person name="Liang C."/>
            <person name="Lipzen A."/>
            <person name="Lutzoni F."/>
            <person name="Magnuson J."/>
            <person name="Mondo S."/>
            <person name="Nolan M."/>
            <person name="Ohm R."/>
            <person name="Pangilinan J."/>
            <person name="Park H.-J."/>
            <person name="Ramirez L."/>
            <person name="Alfaro M."/>
            <person name="Sun H."/>
            <person name="Tritt A."/>
            <person name="Yoshinaga Y."/>
            <person name="Zwiers L.-H."/>
            <person name="Turgeon B."/>
            <person name="Goodwin S."/>
            <person name="Spatafora J."/>
            <person name="Crous P."/>
            <person name="Grigoriev I."/>
        </authorList>
    </citation>
    <scope>NUCLEOTIDE SEQUENCE</scope>
    <source>
        <strain evidence="3">CBS 116435</strain>
    </source>
</reference>
<dbReference type="Pfam" id="PF26640">
    <property type="entry name" value="DUF8212"/>
    <property type="match status" value="1"/>
</dbReference>
<feature type="domain" description="Heterokaryon incompatibility" evidence="1">
    <location>
        <begin position="29"/>
        <end position="116"/>
    </location>
</feature>
<evidence type="ECO:0000313" key="4">
    <source>
        <dbReference type="Proteomes" id="UP000799441"/>
    </source>
</evidence>
<dbReference type="Proteomes" id="UP000799441">
    <property type="component" value="Unassembled WGS sequence"/>
</dbReference>
<sequence>MRLIRIRAGGARSERLELEDFIGDNIPPYAILSHTWTEQEVLFEDVKAGQAHTKTAYRKVLFAIDQAQKDGLDYLWIDTCCIDKSSSSDLQEAINSMYSWYEHAHVCYVYLEDVQVSHESTQGYKGVSRLDIERSRWFTRGWTLQELLAPTLLQFYTYDWDGFAVVEKGRRAEPRYIPARHHTYRSKSKSHEGFVEVLSEITGIHCRYLDGSLAIRKASIAARMHWASTRTTTRVEDLAYCLMGIFDVNMPLLYGEGAKAFQRLQEEIMKQTDDTSIFAWTNEAGGEDDFHGLLADRPSLFESRRQIRRAARRRQMPPYGPTNQGLQIQLPLKSLGDNLYMAVLDCGDFGEAWNAAADSFYAIYVKRLGTRSNQFSRVLCNRLYSVAAAELADCTSELLYFSQRVGPDDCDTELPTHLQLQVSFDEDSLSVIYSRLGPETRPIRQGDQRLEVDTPAHVTVGSHSKNTKSYLLATERLDTTALTVTHQELGYQMLIAFGVLGGHIIGYDAIWLGQSRQSRHLTVDLKRLGRRVDFEPLGVHNIAEGPFSCKVSISGISVRQLDLYKGRYSVEKHMEVSIDISCDRKSPSSAAGAQTERANAAHSLLRKSTADFNLRARARHDSALLKPYHDSGLGIKGLVDNESDLLLAPTQEE</sequence>
<proteinExistence type="predicted"/>
<dbReference type="PANTHER" id="PTHR10622">
    <property type="entry name" value="HET DOMAIN-CONTAINING PROTEIN"/>
    <property type="match status" value="1"/>
</dbReference>
<dbReference type="Pfam" id="PF06985">
    <property type="entry name" value="HET"/>
    <property type="match status" value="1"/>
</dbReference>
<accession>A0A9P4UTB4</accession>